<dbReference type="PANTHER" id="PTHR40398:SF1">
    <property type="entry name" value="PTS SYSTEM GLUCITOL_SORBITOL-SPECIFIC EIIA COMPONENT"/>
    <property type="match status" value="1"/>
</dbReference>
<dbReference type="GO" id="GO:0009401">
    <property type="term" value="P:phosphoenolpyruvate-dependent sugar phosphotransferase system"/>
    <property type="evidence" value="ECO:0007669"/>
    <property type="project" value="InterPro"/>
</dbReference>
<dbReference type="PANTHER" id="PTHR40398">
    <property type="entry name" value="PTS SYSTEM GLUCITOL/SORBITOL-SPECIFIC EIIA COMPONENT"/>
    <property type="match status" value="1"/>
</dbReference>
<dbReference type="Gene3D" id="2.40.33.40">
    <property type="entry name" value="Phosphotransferase system, glucitol/sorbitol-specific IIA component"/>
    <property type="match status" value="1"/>
</dbReference>
<dbReference type="Proteomes" id="UP000214618">
    <property type="component" value="Chromosome"/>
</dbReference>
<dbReference type="Pfam" id="PF03829">
    <property type="entry name" value="PTSIIA_gutA"/>
    <property type="match status" value="1"/>
</dbReference>
<dbReference type="AlphaFoldDB" id="A0A223EBD3"/>
<accession>A0A223EBD3</accession>
<dbReference type="GO" id="GO:0008982">
    <property type="term" value="F:protein-N(PI)-phosphohistidine-sugar phosphotransferase activity"/>
    <property type="evidence" value="ECO:0007669"/>
    <property type="project" value="InterPro"/>
</dbReference>
<sequence length="121" mass="13231">MQTVYQTQINQLGPSVSDFLGEKMFILFGADAPSELADYCLLIDVNEINGEIEKGDILVLGNLQYTITSVGDVVKKNLGSLGHITLKFNGSETPELPGTLHLEERDIQMPPAGTTLRILKK</sequence>
<gene>
    <name evidence="2" type="ORF">BS1321_00345</name>
</gene>
<dbReference type="GO" id="GO:0016301">
    <property type="term" value="F:kinase activity"/>
    <property type="evidence" value="ECO:0007669"/>
    <property type="project" value="TreeGrafter"/>
</dbReference>
<dbReference type="EMBL" id="CP017704">
    <property type="protein sequence ID" value="ASS92558.1"/>
    <property type="molecule type" value="Genomic_DNA"/>
</dbReference>
<dbReference type="InterPro" id="IPR004716">
    <property type="entry name" value="PTS_IIA_glucitol/sorbitol-sp"/>
</dbReference>
<dbReference type="GeneID" id="56471174"/>
<protein>
    <submittedName>
        <fullName evidence="2">PTS sorbitol transporter subunit IIA</fullName>
    </submittedName>
</protein>
<name>A0A223EBD3_9BACI</name>
<organism evidence="2 3">
    <name type="scientific">Peribacillus simplex NBRC 15720 = DSM 1321</name>
    <dbReference type="NCBI Taxonomy" id="1349754"/>
    <lineage>
        <taxon>Bacteria</taxon>
        <taxon>Bacillati</taxon>
        <taxon>Bacillota</taxon>
        <taxon>Bacilli</taxon>
        <taxon>Bacillales</taxon>
        <taxon>Bacillaceae</taxon>
        <taxon>Peribacillus</taxon>
    </lineage>
</organism>
<evidence type="ECO:0000256" key="1">
    <source>
        <dbReference type="PROSITE-ProRule" id="PRU00420"/>
    </source>
</evidence>
<dbReference type="RefSeq" id="WP_063233615.1">
    <property type="nucleotide sequence ID" value="NZ_BCVO01000009.1"/>
</dbReference>
<dbReference type="PROSITE" id="PS51097">
    <property type="entry name" value="PTS_EIIA_TYPE_5"/>
    <property type="match status" value="1"/>
</dbReference>
<dbReference type="GO" id="GO:0005737">
    <property type="term" value="C:cytoplasm"/>
    <property type="evidence" value="ECO:0007669"/>
    <property type="project" value="InterPro"/>
</dbReference>
<proteinExistence type="predicted"/>
<reference evidence="2 3" key="1">
    <citation type="submission" date="2016-10" db="EMBL/GenBank/DDBJ databases">
        <title>The whole genome sequencing and assembly of Bacillus simplex DSM 1321 strain.</title>
        <authorList>
            <person name="Park M.-K."/>
            <person name="Lee Y.-J."/>
            <person name="Yi H."/>
            <person name="Bahn Y.-S."/>
            <person name="Kim J.F."/>
            <person name="Lee D.-W."/>
        </authorList>
    </citation>
    <scope>NUCLEOTIDE SEQUENCE [LARGE SCALE GENOMIC DNA]</scope>
    <source>
        <strain evidence="2 3">DSM 1321</strain>
    </source>
</reference>
<dbReference type="OrthoDB" id="5113885at2"/>
<comment type="caution">
    <text evidence="1">Lacks conserved residue(s) required for the propagation of feature annotation.</text>
</comment>
<dbReference type="InterPro" id="IPR036665">
    <property type="entry name" value="PTS_IIA_glucitol/sorbitol_sf"/>
</dbReference>
<dbReference type="SUPFAM" id="SSF141530">
    <property type="entry name" value="PTSIIA/GutA-like"/>
    <property type="match status" value="1"/>
</dbReference>
<evidence type="ECO:0000313" key="2">
    <source>
        <dbReference type="EMBL" id="ASS92558.1"/>
    </source>
</evidence>
<evidence type="ECO:0000313" key="3">
    <source>
        <dbReference type="Proteomes" id="UP000214618"/>
    </source>
</evidence>